<dbReference type="SMART" id="SM00387">
    <property type="entry name" value="HATPase_c"/>
    <property type="match status" value="1"/>
</dbReference>
<keyword evidence="8" id="KW-1185">Reference proteome</keyword>
<proteinExistence type="predicted"/>
<comment type="catalytic activity">
    <reaction evidence="1">
        <text>ATP + protein L-histidine = ADP + protein N-phospho-L-histidine.</text>
        <dbReference type="EC" id="2.7.13.3"/>
    </reaction>
</comment>
<keyword evidence="7" id="KW-0067">ATP-binding</keyword>
<dbReference type="Gene3D" id="3.30.565.10">
    <property type="entry name" value="Histidine kinase-like ATPase, C-terminal domain"/>
    <property type="match status" value="1"/>
</dbReference>
<dbReference type="PANTHER" id="PTHR43711">
    <property type="entry name" value="TWO-COMPONENT HISTIDINE KINASE"/>
    <property type="match status" value="1"/>
</dbReference>
<dbReference type="GO" id="GO:0004673">
    <property type="term" value="F:protein histidine kinase activity"/>
    <property type="evidence" value="ECO:0007669"/>
    <property type="project" value="UniProtKB-EC"/>
</dbReference>
<dbReference type="EMBL" id="CP129971">
    <property type="protein sequence ID" value="WMN12624.1"/>
    <property type="molecule type" value="Genomic_DNA"/>
</dbReference>
<dbReference type="RefSeq" id="WP_308350819.1">
    <property type="nucleotide sequence ID" value="NZ_CP129971.1"/>
</dbReference>
<evidence type="ECO:0000256" key="3">
    <source>
        <dbReference type="ARBA" id="ARBA00022679"/>
    </source>
</evidence>
<dbReference type="GO" id="GO:0005524">
    <property type="term" value="F:ATP binding"/>
    <property type="evidence" value="ECO:0007669"/>
    <property type="project" value="UniProtKB-KW"/>
</dbReference>
<gene>
    <name evidence="7" type="ORF">QYS49_34120</name>
</gene>
<dbReference type="Pfam" id="PF02518">
    <property type="entry name" value="HATPase_c"/>
    <property type="match status" value="1"/>
</dbReference>
<evidence type="ECO:0000259" key="6">
    <source>
        <dbReference type="PROSITE" id="PS50109"/>
    </source>
</evidence>
<dbReference type="InterPro" id="IPR005467">
    <property type="entry name" value="His_kinase_dom"/>
</dbReference>
<evidence type="ECO:0000313" key="8">
    <source>
        <dbReference type="Proteomes" id="UP001230496"/>
    </source>
</evidence>
<dbReference type="Proteomes" id="UP001230496">
    <property type="component" value="Chromosome"/>
</dbReference>
<dbReference type="InterPro" id="IPR050736">
    <property type="entry name" value="Sensor_HK_Regulatory"/>
</dbReference>
<keyword evidence="7" id="KW-0547">Nucleotide-binding</keyword>
<dbReference type="EC" id="2.7.13.3" evidence="2"/>
<accession>A0AA51NCV6</accession>
<keyword evidence="4" id="KW-0418">Kinase</keyword>
<name>A0AA51NCV6_9BACT</name>
<dbReference type="KEGG" id="msaa:QYS49_34120"/>
<dbReference type="PANTHER" id="PTHR43711:SF1">
    <property type="entry name" value="HISTIDINE KINASE 1"/>
    <property type="match status" value="1"/>
</dbReference>
<dbReference type="InterPro" id="IPR003594">
    <property type="entry name" value="HATPase_dom"/>
</dbReference>
<keyword evidence="5" id="KW-0902">Two-component regulatory system</keyword>
<protein>
    <recommendedName>
        <fullName evidence="2">histidine kinase</fullName>
        <ecNumber evidence="2">2.7.13.3</ecNumber>
    </recommendedName>
</protein>
<dbReference type="SUPFAM" id="SSF55874">
    <property type="entry name" value="ATPase domain of HSP90 chaperone/DNA topoisomerase II/histidine kinase"/>
    <property type="match status" value="1"/>
</dbReference>
<sequence length="100" mass="11309">MDLFKRSQGSEITDDTHDYLKNIEEAEELTLLSVKDNGVGIEPDKKEEIFSKFTRLKPQIEGTGLGLFIINKMVTNQGGRIEVESEVGDFTTFNIYLKHG</sequence>
<evidence type="ECO:0000256" key="1">
    <source>
        <dbReference type="ARBA" id="ARBA00000085"/>
    </source>
</evidence>
<dbReference type="PROSITE" id="PS50109">
    <property type="entry name" value="HIS_KIN"/>
    <property type="match status" value="1"/>
</dbReference>
<dbReference type="InterPro" id="IPR004358">
    <property type="entry name" value="Sig_transdc_His_kin-like_C"/>
</dbReference>
<evidence type="ECO:0000256" key="4">
    <source>
        <dbReference type="ARBA" id="ARBA00022777"/>
    </source>
</evidence>
<evidence type="ECO:0000256" key="5">
    <source>
        <dbReference type="ARBA" id="ARBA00023012"/>
    </source>
</evidence>
<dbReference type="InterPro" id="IPR036890">
    <property type="entry name" value="HATPase_C_sf"/>
</dbReference>
<reference evidence="7 8" key="1">
    <citation type="submission" date="2023-08" db="EMBL/GenBank/DDBJ databases">
        <title>Comparative genomics and taxonomic characterization of three novel marine species of genus Marivirga.</title>
        <authorList>
            <person name="Muhammad N."/>
            <person name="Kim S.-G."/>
        </authorList>
    </citation>
    <scope>NUCLEOTIDE SEQUENCE [LARGE SCALE GENOMIC DNA]</scope>
    <source>
        <strain evidence="7 8">BDSF4-3</strain>
    </source>
</reference>
<evidence type="ECO:0000313" key="7">
    <source>
        <dbReference type="EMBL" id="WMN12624.1"/>
    </source>
</evidence>
<feature type="domain" description="Histidine kinase" evidence="6">
    <location>
        <begin position="32"/>
        <end position="100"/>
    </location>
</feature>
<dbReference type="AlphaFoldDB" id="A0AA51NCV6"/>
<organism evidence="7 8">
    <name type="scientific">Marivirga salinarum</name>
    <dbReference type="NCBI Taxonomy" id="3059078"/>
    <lineage>
        <taxon>Bacteria</taxon>
        <taxon>Pseudomonadati</taxon>
        <taxon>Bacteroidota</taxon>
        <taxon>Cytophagia</taxon>
        <taxon>Cytophagales</taxon>
        <taxon>Marivirgaceae</taxon>
        <taxon>Marivirga</taxon>
    </lineage>
</organism>
<dbReference type="PRINTS" id="PR00344">
    <property type="entry name" value="BCTRLSENSOR"/>
</dbReference>
<dbReference type="GO" id="GO:0000160">
    <property type="term" value="P:phosphorelay signal transduction system"/>
    <property type="evidence" value="ECO:0007669"/>
    <property type="project" value="UniProtKB-KW"/>
</dbReference>
<keyword evidence="3" id="KW-0808">Transferase</keyword>
<evidence type="ECO:0000256" key="2">
    <source>
        <dbReference type="ARBA" id="ARBA00012438"/>
    </source>
</evidence>